<evidence type="ECO:0000256" key="3">
    <source>
        <dbReference type="ARBA" id="ARBA00022692"/>
    </source>
</evidence>
<dbReference type="RefSeq" id="XP_033424119.1">
    <property type="nucleotide sequence ID" value="XM_033573567.1"/>
</dbReference>
<dbReference type="GO" id="GO:0016020">
    <property type="term" value="C:membrane"/>
    <property type="evidence" value="ECO:0007669"/>
    <property type="project" value="UniProtKB-SubCell"/>
</dbReference>
<keyword evidence="5 7" id="KW-0472">Membrane</keyword>
<dbReference type="InterPro" id="IPR036259">
    <property type="entry name" value="MFS_trans_sf"/>
</dbReference>
<evidence type="ECO:0000256" key="6">
    <source>
        <dbReference type="ARBA" id="ARBA00037968"/>
    </source>
</evidence>
<gene>
    <name evidence="8" type="ORF">ATNIH1004_008966</name>
</gene>
<feature type="transmembrane region" description="Helical" evidence="7">
    <location>
        <begin position="228"/>
        <end position="249"/>
    </location>
</feature>
<feature type="transmembrane region" description="Helical" evidence="7">
    <location>
        <begin position="165"/>
        <end position="185"/>
    </location>
</feature>
<dbReference type="SUPFAM" id="SSF103473">
    <property type="entry name" value="MFS general substrate transporter"/>
    <property type="match status" value="1"/>
</dbReference>
<evidence type="ECO:0000256" key="4">
    <source>
        <dbReference type="ARBA" id="ARBA00022989"/>
    </source>
</evidence>
<feature type="transmembrane region" description="Helical" evidence="7">
    <location>
        <begin position="197"/>
        <end position="216"/>
    </location>
</feature>
<dbReference type="GeneID" id="54331668"/>
<dbReference type="Pfam" id="PF07690">
    <property type="entry name" value="MFS_1"/>
    <property type="match status" value="1"/>
</dbReference>
<dbReference type="FunFam" id="1.20.1250.20:FF:000064">
    <property type="entry name" value="MFS allantoate transporter"/>
    <property type="match status" value="1"/>
</dbReference>
<organism evidence="8 9">
    <name type="scientific">Aspergillus tanneri</name>
    <dbReference type="NCBI Taxonomy" id="1220188"/>
    <lineage>
        <taxon>Eukaryota</taxon>
        <taxon>Fungi</taxon>
        <taxon>Dikarya</taxon>
        <taxon>Ascomycota</taxon>
        <taxon>Pezizomycotina</taxon>
        <taxon>Eurotiomycetes</taxon>
        <taxon>Eurotiomycetidae</taxon>
        <taxon>Eurotiales</taxon>
        <taxon>Aspergillaceae</taxon>
        <taxon>Aspergillus</taxon>
        <taxon>Aspergillus subgen. Circumdati</taxon>
    </lineage>
</organism>
<evidence type="ECO:0000256" key="5">
    <source>
        <dbReference type="ARBA" id="ARBA00023136"/>
    </source>
</evidence>
<keyword evidence="2" id="KW-0813">Transport</keyword>
<feature type="transmembrane region" description="Helical" evidence="7">
    <location>
        <begin position="107"/>
        <end position="128"/>
    </location>
</feature>
<dbReference type="PANTHER" id="PTHR43791">
    <property type="entry name" value="PERMEASE-RELATED"/>
    <property type="match status" value="1"/>
</dbReference>
<comment type="caution">
    <text evidence="8">The sequence shown here is derived from an EMBL/GenBank/DDBJ whole genome shotgun (WGS) entry which is preliminary data.</text>
</comment>
<dbReference type="Proteomes" id="UP000324241">
    <property type="component" value="Unassembled WGS sequence"/>
</dbReference>
<evidence type="ECO:0000256" key="1">
    <source>
        <dbReference type="ARBA" id="ARBA00004141"/>
    </source>
</evidence>
<dbReference type="OrthoDB" id="4454541at2759"/>
<dbReference type="PANTHER" id="PTHR43791:SF59">
    <property type="entry name" value="TRANSPORTER, PUTATIVE (AFU_ORTHOLOGUE AFUA_1G06550)-RELATED"/>
    <property type="match status" value="1"/>
</dbReference>
<reference evidence="8 9" key="1">
    <citation type="submission" date="2019-08" db="EMBL/GenBank/DDBJ databases">
        <title>The genome sequence of a newly discovered highly antifungal drug resistant Aspergillus species, Aspergillus tanneri NIH 1004.</title>
        <authorList>
            <person name="Mounaud S."/>
            <person name="Singh I."/>
            <person name="Joardar V."/>
            <person name="Pakala S."/>
            <person name="Pakala S."/>
            <person name="Venepally P."/>
            <person name="Chung J.K."/>
            <person name="Losada L."/>
            <person name="Nierman W.C."/>
        </authorList>
    </citation>
    <scope>NUCLEOTIDE SEQUENCE [LARGE SCALE GENOMIC DNA]</scope>
    <source>
        <strain evidence="8 9">NIH1004</strain>
    </source>
</reference>
<keyword evidence="4 7" id="KW-1133">Transmembrane helix</keyword>
<protein>
    <recommendedName>
        <fullName evidence="10">Major facilitator superfamily (MFS) profile domain-containing protein</fullName>
    </recommendedName>
</protein>
<proteinExistence type="inferred from homology"/>
<keyword evidence="3 7" id="KW-0812">Transmembrane</keyword>
<evidence type="ECO:0000313" key="9">
    <source>
        <dbReference type="Proteomes" id="UP000324241"/>
    </source>
</evidence>
<dbReference type="Gene3D" id="1.20.1250.20">
    <property type="entry name" value="MFS general substrate transporter like domains"/>
    <property type="match status" value="1"/>
</dbReference>
<dbReference type="GO" id="GO:0022857">
    <property type="term" value="F:transmembrane transporter activity"/>
    <property type="evidence" value="ECO:0007669"/>
    <property type="project" value="InterPro"/>
</dbReference>
<dbReference type="EMBL" id="QUQM01000006">
    <property type="protein sequence ID" value="KAA8644758.1"/>
    <property type="molecule type" value="Genomic_DNA"/>
</dbReference>
<dbReference type="InterPro" id="IPR011701">
    <property type="entry name" value="MFS"/>
</dbReference>
<comment type="similarity">
    <text evidence="6">Belongs to the major facilitator superfamily. Allantoate permease family.</text>
</comment>
<dbReference type="VEuPathDB" id="FungiDB:EYZ11_010349"/>
<comment type="subcellular location">
    <subcellularLocation>
        <location evidence="1">Membrane</location>
        <topology evidence="1">Multi-pass membrane protein</topology>
    </subcellularLocation>
</comment>
<evidence type="ECO:0008006" key="10">
    <source>
        <dbReference type="Google" id="ProtNLM"/>
    </source>
</evidence>
<evidence type="ECO:0000313" key="8">
    <source>
        <dbReference type="EMBL" id="KAA8644758.1"/>
    </source>
</evidence>
<evidence type="ECO:0000256" key="2">
    <source>
        <dbReference type="ARBA" id="ARBA00022448"/>
    </source>
</evidence>
<accession>A0A5M9MCU0</accession>
<evidence type="ECO:0000256" key="7">
    <source>
        <dbReference type="SAM" id="Phobius"/>
    </source>
</evidence>
<name>A0A5M9MCU0_9EURO</name>
<dbReference type="AlphaFoldDB" id="A0A5M9MCU0"/>
<sequence length="318" mass="36132">MSQQGQGFCGKQIQDEQIEHGQTEPIQNVSQNEHKQDKALELIEDLGHSTVLTPENNSKVLRKIDLRLLPILLGIYFLQQLDKSTLSYASVFGLIEDANLKGQQYSWLGSIVYLAQLVPQPILAYILVKVPLGKFPACTTFLWGIAVTCMTPANTFKGLLVCRLLLGLFEAGIPPAFIAITQMWYRQLEQPMRLGSWYAMNGVVYMFGSLITYGLGHIESSVLKPYQIIFLFFGLITTVFAFVVLMFMLDSPVISKFLNEEDKLVAIERLRMNQQGIETHEWRWDHVKEACLDVKSFFWFALMFSISIPSGDKDFTDI</sequence>